<organism evidence="2 3">
    <name type="scientific">Eumeta variegata</name>
    <name type="common">Bagworm moth</name>
    <name type="synonym">Eumeta japonica</name>
    <dbReference type="NCBI Taxonomy" id="151549"/>
    <lineage>
        <taxon>Eukaryota</taxon>
        <taxon>Metazoa</taxon>
        <taxon>Ecdysozoa</taxon>
        <taxon>Arthropoda</taxon>
        <taxon>Hexapoda</taxon>
        <taxon>Insecta</taxon>
        <taxon>Pterygota</taxon>
        <taxon>Neoptera</taxon>
        <taxon>Endopterygota</taxon>
        <taxon>Lepidoptera</taxon>
        <taxon>Glossata</taxon>
        <taxon>Ditrysia</taxon>
        <taxon>Tineoidea</taxon>
        <taxon>Psychidae</taxon>
        <taxon>Oiketicinae</taxon>
        <taxon>Eumeta</taxon>
    </lineage>
</organism>
<keyword evidence="3" id="KW-1185">Reference proteome</keyword>
<reference evidence="2 3" key="1">
    <citation type="journal article" date="2019" name="Commun. Biol.">
        <title>The bagworm genome reveals a unique fibroin gene that provides high tensile strength.</title>
        <authorList>
            <person name="Kono N."/>
            <person name="Nakamura H."/>
            <person name="Ohtoshi R."/>
            <person name="Tomita M."/>
            <person name="Numata K."/>
            <person name="Arakawa K."/>
        </authorList>
    </citation>
    <scope>NUCLEOTIDE SEQUENCE [LARGE SCALE GENOMIC DNA]</scope>
</reference>
<sequence>MLCARRSLARTVYLRGRSIARGAVGEPRSSAARPAAVGSAPVPRRDRSTPGQLAETIPDTRKRRVDAGGRAGRSRDGRSSARSALCGAIFAFVRRGRQLTLRRWSAVTSYVLSQPERRDQYVTGLLGKNRISDEGGKWDNRFAILWTNGNSRNCFFMHWPIFRRSSADLSTNRFAGNWVESATRWLATGAGGVAAVCLRAPVAAAGRRANIYTLIIM</sequence>
<dbReference type="AlphaFoldDB" id="A0A4C1VDP8"/>
<dbReference type="Proteomes" id="UP000299102">
    <property type="component" value="Unassembled WGS sequence"/>
</dbReference>
<dbReference type="EMBL" id="BGZK01000322">
    <property type="protein sequence ID" value="GBP36753.1"/>
    <property type="molecule type" value="Genomic_DNA"/>
</dbReference>
<feature type="region of interest" description="Disordered" evidence="1">
    <location>
        <begin position="23"/>
        <end position="79"/>
    </location>
</feature>
<proteinExistence type="predicted"/>
<evidence type="ECO:0000313" key="2">
    <source>
        <dbReference type="EMBL" id="GBP36753.1"/>
    </source>
</evidence>
<accession>A0A4C1VDP8</accession>
<evidence type="ECO:0000256" key="1">
    <source>
        <dbReference type="SAM" id="MobiDB-lite"/>
    </source>
</evidence>
<evidence type="ECO:0000313" key="3">
    <source>
        <dbReference type="Proteomes" id="UP000299102"/>
    </source>
</evidence>
<protein>
    <submittedName>
        <fullName evidence="2">Uncharacterized protein</fullName>
    </submittedName>
</protein>
<name>A0A4C1VDP8_EUMVA</name>
<comment type="caution">
    <text evidence="2">The sequence shown here is derived from an EMBL/GenBank/DDBJ whole genome shotgun (WGS) entry which is preliminary data.</text>
</comment>
<gene>
    <name evidence="2" type="ORF">EVAR_24756_1</name>
</gene>